<dbReference type="OrthoDB" id="1422036at2"/>
<dbReference type="Proteomes" id="UP000323082">
    <property type="component" value="Unassembled WGS sequence"/>
</dbReference>
<dbReference type="AlphaFoldDB" id="A0A5B2TU69"/>
<protein>
    <submittedName>
        <fullName evidence="1">Uncharacterized protein</fullName>
    </submittedName>
</protein>
<evidence type="ECO:0000313" key="2">
    <source>
        <dbReference type="Proteomes" id="UP000323082"/>
    </source>
</evidence>
<dbReference type="EMBL" id="VUNZ01000004">
    <property type="protein sequence ID" value="KAA2217789.1"/>
    <property type="molecule type" value="Genomic_DNA"/>
</dbReference>
<name>A0A5B2TU69_9FLAO</name>
<organism evidence="1 2">
    <name type="scientific">Chryseobacterium sediminis</name>
    <dbReference type="NCBI Taxonomy" id="1679494"/>
    <lineage>
        <taxon>Bacteria</taxon>
        <taxon>Pseudomonadati</taxon>
        <taxon>Bacteroidota</taxon>
        <taxon>Flavobacteriia</taxon>
        <taxon>Flavobacteriales</taxon>
        <taxon>Weeksellaceae</taxon>
        <taxon>Chryseobacterium group</taxon>
        <taxon>Chryseobacterium</taxon>
    </lineage>
</organism>
<sequence length="317" mass="37557">MKYFILYFLFLVSSNFVKAHKPKVRIETFRNVKTYFNSEFNFNPKTIASEELKIRVIGQLSRVIAEKLGYSDTIMIERKTYYSHDPHQKFFILENNNSQYKLAVLDDGTVLKSNNKGLAVRILSENINVVDVLKLVEYSILNRKKLNKKLIPTTYFFEQNQQLSLLVNSEEFIQRLCKSKSKLVNEVIGNEIELLDNGFLRTKISWKSGKFVFGINNKYPASGDYYKSELSDYEIEDFKYYVDSVYSNCFLIFHNSKEFTYFDGENENTSATIKVENDSWYPFQLSKDRFDDKVILFNNNRYFYVYNFKKKLLKKIE</sequence>
<reference evidence="1 2" key="1">
    <citation type="journal article" date="2015" name="Int. J. Syst. Evol. Microbiol.">
        <title>Chryseobacterium sediminis sp. nov., isolated from a river sediment.</title>
        <authorList>
            <person name="Kampfer P."/>
            <person name="Busse H.J."/>
            <person name="McInroy J.A."/>
            <person name="Glaeser S.P."/>
        </authorList>
    </citation>
    <scope>NUCLEOTIDE SEQUENCE [LARGE SCALE GENOMIC DNA]</scope>
    <source>
        <strain evidence="1 2">IMT-174</strain>
    </source>
</reference>
<evidence type="ECO:0000313" key="1">
    <source>
        <dbReference type="EMBL" id="KAA2217789.1"/>
    </source>
</evidence>
<proteinExistence type="predicted"/>
<accession>A0A5B2TU69</accession>
<dbReference type="RefSeq" id="WP_149835267.1">
    <property type="nucleotide sequence ID" value="NZ_VUNZ01000004.1"/>
</dbReference>
<comment type="caution">
    <text evidence="1">The sequence shown here is derived from an EMBL/GenBank/DDBJ whole genome shotgun (WGS) entry which is preliminary data.</text>
</comment>
<gene>
    <name evidence="1" type="ORF">FW780_19365</name>
</gene>